<name>A0ABN2AZH4_9ACTN</name>
<comment type="caution">
    <text evidence="1">The sequence shown here is derived from an EMBL/GenBank/DDBJ whole genome shotgun (WGS) entry which is preliminary data.</text>
</comment>
<proteinExistence type="predicted"/>
<protein>
    <submittedName>
        <fullName evidence="1">Uncharacterized protein</fullName>
    </submittedName>
</protein>
<dbReference type="EMBL" id="BAAANC010000002">
    <property type="protein sequence ID" value="GAA1530830.1"/>
    <property type="molecule type" value="Genomic_DNA"/>
</dbReference>
<gene>
    <name evidence="1" type="ORF">GCM10009741_36050</name>
</gene>
<dbReference type="Proteomes" id="UP001500363">
    <property type="component" value="Unassembled WGS sequence"/>
</dbReference>
<accession>A0ABN2AZH4</accession>
<sequence length="113" mass="12460">MRKDPVRVAEVEERRPVGVLEVVTVRTRSEETVLVDSQLSLYGTALTTEGTLLSPASAELVAKVRIVQEPTAGGTKRTFQVEPPPQNAGRVITCPLGPWNDDVTWTSAYRYSY</sequence>
<evidence type="ECO:0000313" key="1">
    <source>
        <dbReference type="EMBL" id="GAA1530830.1"/>
    </source>
</evidence>
<keyword evidence="2" id="KW-1185">Reference proteome</keyword>
<reference evidence="1 2" key="1">
    <citation type="journal article" date="2019" name="Int. J. Syst. Evol. Microbiol.">
        <title>The Global Catalogue of Microorganisms (GCM) 10K type strain sequencing project: providing services to taxonomists for standard genome sequencing and annotation.</title>
        <authorList>
            <consortium name="The Broad Institute Genomics Platform"/>
            <consortium name="The Broad Institute Genome Sequencing Center for Infectious Disease"/>
            <person name="Wu L."/>
            <person name="Ma J."/>
        </authorList>
    </citation>
    <scope>NUCLEOTIDE SEQUENCE [LARGE SCALE GENOMIC DNA]</scope>
    <source>
        <strain evidence="1 2">JCM 14303</strain>
    </source>
</reference>
<organism evidence="1 2">
    <name type="scientific">Kribbella lupini</name>
    <dbReference type="NCBI Taxonomy" id="291602"/>
    <lineage>
        <taxon>Bacteria</taxon>
        <taxon>Bacillati</taxon>
        <taxon>Actinomycetota</taxon>
        <taxon>Actinomycetes</taxon>
        <taxon>Propionibacteriales</taxon>
        <taxon>Kribbellaceae</taxon>
        <taxon>Kribbella</taxon>
    </lineage>
</organism>
<evidence type="ECO:0000313" key="2">
    <source>
        <dbReference type="Proteomes" id="UP001500363"/>
    </source>
</evidence>